<evidence type="ECO:0000313" key="1">
    <source>
        <dbReference type="EMBL" id="CAH4038945.1"/>
    </source>
</evidence>
<gene>
    <name evidence="1" type="ORF">PIBRA_LOCUS14424</name>
</gene>
<dbReference type="Proteomes" id="UP001152562">
    <property type="component" value="Unassembled WGS sequence"/>
</dbReference>
<accession>A0A9P0U408</accession>
<protein>
    <submittedName>
        <fullName evidence="1">Uncharacterized protein</fullName>
    </submittedName>
</protein>
<dbReference type="AlphaFoldDB" id="A0A9P0U408"/>
<organism evidence="1 2">
    <name type="scientific">Pieris brassicae</name>
    <name type="common">White butterfly</name>
    <name type="synonym">Large white butterfly</name>
    <dbReference type="NCBI Taxonomy" id="7116"/>
    <lineage>
        <taxon>Eukaryota</taxon>
        <taxon>Metazoa</taxon>
        <taxon>Ecdysozoa</taxon>
        <taxon>Arthropoda</taxon>
        <taxon>Hexapoda</taxon>
        <taxon>Insecta</taxon>
        <taxon>Pterygota</taxon>
        <taxon>Neoptera</taxon>
        <taxon>Endopterygota</taxon>
        <taxon>Lepidoptera</taxon>
        <taxon>Glossata</taxon>
        <taxon>Ditrysia</taxon>
        <taxon>Papilionoidea</taxon>
        <taxon>Pieridae</taxon>
        <taxon>Pierinae</taxon>
        <taxon>Pieris</taxon>
    </lineage>
</organism>
<dbReference type="EMBL" id="CALOZG010000087">
    <property type="protein sequence ID" value="CAH4038945.1"/>
    <property type="molecule type" value="Genomic_DNA"/>
</dbReference>
<name>A0A9P0U408_PIEBR</name>
<evidence type="ECO:0000313" key="2">
    <source>
        <dbReference type="Proteomes" id="UP001152562"/>
    </source>
</evidence>
<proteinExistence type="predicted"/>
<sequence>MSRTLRFERRYHDCRVRSAALRGCKFLISVEWDTRAAQSICDEGRGVKGDRARVGRGFASRRVPQHVSIGSLRIHSPPIEARLHREPYRPLNVEANAEVYCNILQHSKLVKSVTRSCYEVRKRKSF</sequence>
<reference evidence="1" key="1">
    <citation type="submission" date="2022-05" db="EMBL/GenBank/DDBJ databases">
        <authorList>
            <person name="Okamura Y."/>
        </authorList>
    </citation>
    <scope>NUCLEOTIDE SEQUENCE</scope>
</reference>
<comment type="caution">
    <text evidence="1">The sequence shown here is derived from an EMBL/GenBank/DDBJ whole genome shotgun (WGS) entry which is preliminary data.</text>
</comment>
<keyword evidence="2" id="KW-1185">Reference proteome</keyword>